<feature type="transmembrane region" description="Helical" evidence="2">
    <location>
        <begin position="105"/>
        <end position="126"/>
    </location>
</feature>
<keyword evidence="2" id="KW-1133">Transmembrane helix</keyword>
<name>A0A1G9QAD6_9EURY</name>
<gene>
    <name evidence="4" type="ORF">SAMN04487949_0751</name>
</gene>
<protein>
    <recommendedName>
        <fullName evidence="3">Protein-glutamine gamma-glutamyltransferase-like C-terminal domain-containing protein</fullName>
    </recommendedName>
</protein>
<dbReference type="InterPro" id="IPR036259">
    <property type="entry name" value="MFS_trans_sf"/>
</dbReference>
<feature type="transmembrane region" description="Helical" evidence="2">
    <location>
        <begin position="77"/>
        <end position="98"/>
    </location>
</feature>
<evidence type="ECO:0000256" key="1">
    <source>
        <dbReference type="SAM" id="MobiDB-lite"/>
    </source>
</evidence>
<keyword evidence="5" id="KW-1185">Reference proteome</keyword>
<feature type="transmembrane region" description="Helical" evidence="2">
    <location>
        <begin position="172"/>
        <end position="192"/>
    </location>
</feature>
<keyword evidence="2" id="KW-0472">Membrane</keyword>
<feature type="compositionally biased region" description="Low complexity" evidence="1">
    <location>
        <begin position="315"/>
        <end position="325"/>
    </location>
</feature>
<dbReference type="STRING" id="660521.SAMN04487949_0751"/>
<feature type="region of interest" description="Disordered" evidence="1">
    <location>
        <begin position="37"/>
        <end position="61"/>
    </location>
</feature>
<dbReference type="OrthoDB" id="206550at2157"/>
<dbReference type="Proteomes" id="UP000199451">
    <property type="component" value="Unassembled WGS sequence"/>
</dbReference>
<dbReference type="EMBL" id="FNHL01000001">
    <property type="protein sequence ID" value="SDM07681.1"/>
    <property type="molecule type" value="Genomic_DNA"/>
</dbReference>
<dbReference type="SUPFAM" id="SSF103473">
    <property type="entry name" value="MFS general substrate transporter"/>
    <property type="match status" value="1"/>
</dbReference>
<evidence type="ECO:0000259" key="3">
    <source>
        <dbReference type="Pfam" id="PF13559"/>
    </source>
</evidence>
<dbReference type="AlphaFoldDB" id="A0A1G9QAD6"/>
<feature type="region of interest" description="Disordered" evidence="1">
    <location>
        <begin position="314"/>
        <end position="339"/>
    </location>
</feature>
<dbReference type="InterPro" id="IPR025403">
    <property type="entry name" value="TgpA-like_C"/>
</dbReference>
<feature type="compositionally biased region" description="Gly residues" evidence="1">
    <location>
        <begin position="37"/>
        <end position="50"/>
    </location>
</feature>
<dbReference type="Pfam" id="PF13559">
    <property type="entry name" value="DUF4129"/>
    <property type="match status" value="1"/>
</dbReference>
<accession>A0A1G9QAD6</accession>
<keyword evidence="2" id="KW-0812">Transmembrane</keyword>
<reference evidence="5" key="1">
    <citation type="submission" date="2016-10" db="EMBL/GenBank/DDBJ databases">
        <authorList>
            <person name="Varghese N."/>
            <person name="Submissions S."/>
        </authorList>
    </citation>
    <scope>NUCLEOTIDE SEQUENCE [LARGE SCALE GENOMIC DNA]</scope>
    <source>
        <strain evidence="5">CGMCC 1.10119</strain>
    </source>
</reference>
<proteinExistence type="predicted"/>
<evidence type="ECO:0000256" key="2">
    <source>
        <dbReference type="SAM" id="Phobius"/>
    </source>
</evidence>
<feature type="domain" description="Protein-glutamine gamma-glutamyltransferase-like C-terminal" evidence="3">
    <location>
        <begin position="239"/>
        <end position="305"/>
    </location>
</feature>
<sequence length="339" mass="33869">MNRKTALTVVLALAAVVALSLSAATLDTATNVGSGGAFGGGPTSDSGLGGDSSSERDVGLQGDPLGGGAPIQICVPWLASQGAIAGLLATFALLATLVYWRSRSLLVVVAILFVTGIPTGIVHALLTSCQSAALNRPSSLIPGAGNNTSFFPGASGATGLNQAGETLSTPSALLGVVLLLAVVGSVLALFIATGDEEEPRPEAAAEELPEPDIAAVGRAAGAAADRIEADADVENEVFRAWAEMTRSLDVAHPQSSTAGEFATAAIDAGMARDDVDELTGLFEDVRYGGADATAEREQRALAALRRIESAYAENGAGPADAAGDATADDGDDGGPGGDR</sequence>
<dbReference type="RefSeq" id="WP_089694196.1">
    <property type="nucleotide sequence ID" value="NZ_FNHL01000001.1"/>
</dbReference>
<organism evidence="4 5">
    <name type="scientific">Halogranum gelatinilyticum</name>
    <dbReference type="NCBI Taxonomy" id="660521"/>
    <lineage>
        <taxon>Archaea</taxon>
        <taxon>Methanobacteriati</taxon>
        <taxon>Methanobacteriota</taxon>
        <taxon>Stenosarchaea group</taxon>
        <taxon>Halobacteria</taxon>
        <taxon>Halobacteriales</taxon>
        <taxon>Haloferacaceae</taxon>
    </lineage>
</organism>
<evidence type="ECO:0000313" key="4">
    <source>
        <dbReference type="EMBL" id="SDM07681.1"/>
    </source>
</evidence>
<evidence type="ECO:0000313" key="5">
    <source>
        <dbReference type="Proteomes" id="UP000199451"/>
    </source>
</evidence>